<reference evidence="2 3" key="1">
    <citation type="journal article" date="2016" name="Nat. Commun.">
        <title>Thousands of microbial genomes shed light on interconnected biogeochemical processes in an aquifer system.</title>
        <authorList>
            <person name="Anantharaman K."/>
            <person name="Brown C.T."/>
            <person name="Hug L.A."/>
            <person name="Sharon I."/>
            <person name="Castelle C.J."/>
            <person name="Probst A.J."/>
            <person name="Thomas B.C."/>
            <person name="Singh A."/>
            <person name="Wilkins M.J."/>
            <person name="Karaoz U."/>
            <person name="Brodie E.L."/>
            <person name="Williams K.H."/>
            <person name="Hubbard S.S."/>
            <person name="Banfield J.F."/>
        </authorList>
    </citation>
    <scope>NUCLEOTIDE SEQUENCE [LARGE SCALE GENOMIC DNA]</scope>
</reference>
<dbReference type="EMBL" id="MFAF01000096">
    <property type="protein sequence ID" value="OGD74670.1"/>
    <property type="molecule type" value="Genomic_DNA"/>
</dbReference>
<evidence type="ECO:0000313" key="3">
    <source>
        <dbReference type="Proteomes" id="UP000177187"/>
    </source>
</evidence>
<feature type="chain" id="PRO_5009518530" description="Outer membrane protein beta-barrel domain-containing protein" evidence="1">
    <location>
        <begin position="20"/>
        <end position="178"/>
    </location>
</feature>
<dbReference type="STRING" id="1817816.A2Y64_05225"/>
<organism evidence="2 3">
    <name type="scientific">Candidatus Coatesbacteria bacterium RBG_13_66_14</name>
    <dbReference type="NCBI Taxonomy" id="1817816"/>
    <lineage>
        <taxon>Bacteria</taxon>
        <taxon>Candidatus Coatesiibacteriota</taxon>
    </lineage>
</organism>
<sequence length="178" mass="19567">MRSAVILLAAVLFLSPASADVGYDYGAPPFALWLTLDIGPAFDFDYFLGTELGLTLNWFPLSDFLHLGATYRYATGEVLEPEGEKLALHTLAGMVGYGSFDDPVAYYTGIMLGETRLDGYFAGEDCDEWVFTIGFYADVVLPLGDVVGLNFHARDQYIRGERGFYGYYTFALGVSLAL</sequence>
<keyword evidence="1" id="KW-0732">Signal</keyword>
<evidence type="ECO:0000313" key="2">
    <source>
        <dbReference type="EMBL" id="OGD74670.1"/>
    </source>
</evidence>
<gene>
    <name evidence="2" type="ORF">A2Y64_05225</name>
</gene>
<evidence type="ECO:0008006" key="4">
    <source>
        <dbReference type="Google" id="ProtNLM"/>
    </source>
</evidence>
<dbReference type="Proteomes" id="UP000177187">
    <property type="component" value="Unassembled WGS sequence"/>
</dbReference>
<comment type="caution">
    <text evidence="2">The sequence shown here is derived from an EMBL/GenBank/DDBJ whole genome shotgun (WGS) entry which is preliminary data.</text>
</comment>
<name>A0A1F5F4Z1_9BACT</name>
<accession>A0A1F5F4Z1</accession>
<protein>
    <recommendedName>
        <fullName evidence="4">Outer membrane protein beta-barrel domain-containing protein</fullName>
    </recommendedName>
</protein>
<evidence type="ECO:0000256" key="1">
    <source>
        <dbReference type="SAM" id="SignalP"/>
    </source>
</evidence>
<proteinExistence type="predicted"/>
<dbReference type="AlphaFoldDB" id="A0A1F5F4Z1"/>
<feature type="signal peptide" evidence="1">
    <location>
        <begin position="1"/>
        <end position="19"/>
    </location>
</feature>